<organism evidence="2 3">
    <name type="scientific">Adineta steineri</name>
    <dbReference type="NCBI Taxonomy" id="433720"/>
    <lineage>
        <taxon>Eukaryota</taxon>
        <taxon>Metazoa</taxon>
        <taxon>Spiralia</taxon>
        <taxon>Gnathifera</taxon>
        <taxon>Rotifera</taxon>
        <taxon>Eurotatoria</taxon>
        <taxon>Bdelloidea</taxon>
        <taxon>Adinetida</taxon>
        <taxon>Adinetidae</taxon>
        <taxon>Adineta</taxon>
    </lineage>
</organism>
<comment type="caution">
    <text evidence="2">The sequence shown here is derived from an EMBL/GenBank/DDBJ whole genome shotgun (WGS) entry which is preliminary data.</text>
</comment>
<proteinExistence type="predicted"/>
<protein>
    <submittedName>
        <fullName evidence="2">Uncharacterized protein</fullName>
    </submittedName>
</protein>
<dbReference type="EMBL" id="CAJNOM010000301">
    <property type="protein sequence ID" value="CAF1336393.1"/>
    <property type="molecule type" value="Genomic_DNA"/>
</dbReference>
<dbReference type="Proteomes" id="UP000663832">
    <property type="component" value="Unassembled WGS sequence"/>
</dbReference>
<keyword evidence="3" id="KW-1185">Reference proteome</keyword>
<evidence type="ECO:0000313" key="3">
    <source>
        <dbReference type="Proteomes" id="UP000663832"/>
    </source>
</evidence>
<evidence type="ECO:0000313" key="2">
    <source>
        <dbReference type="EMBL" id="CAF1336393.1"/>
    </source>
</evidence>
<sequence>MYTHNMLLALVFLTSIICCWATTTVVEISNDNKRNDSITTNYMANYKLSDKSERKYLNYVRLLDGQCHNCSTYKCTDNKSNMGGSEWCIMLFPDALAHCDSDPNCGGYTMTTAGWFHKQYDKNGQVAVHLTKVGEKPFNCSFSEWSSYEKQNIARDSPVIYGRTTCPNSDHTDKLNNFNYIFESNSNVVNENEQYLCKSHAQNLDTKDSNCILLIADAVTHCNSDEQCLGFSINTDEDWQTTYSKNGMQAVQLFGKGGTYKPNQMWRSFKKQS</sequence>
<gene>
    <name evidence="2" type="ORF">QVE165_LOCUS33183</name>
</gene>
<evidence type="ECO:0000256" key="1">
    <source>
        <dbReference type="SAM" id="SignalP"/>
    </source>
</evidence>
<feature type="signal peptide" evidence="1">
    <location>
        <begin position="1"/>
        <end position="21"/>
    </location>
</feature>
<accession>A0A815GBY5</accession>
<dbReference type="OrthoDB" id="9970447at2759"/>
<reference evidence="2" key="1">
    <citation type="submission" date="2021-02" db="EMBL/GenBank/DDBJ databases">
        <authorList>
            <person name="Nowell W R."/>
        </authorList>
    </citation>
    <scope>NUCLEOTIDE SEQUENCE</scope>
</reference>
<name>A0A815GBY5_9BILA</name>
<feature type="chain" id="PRO_5032857624" evidence="1">
    <location>
        <begin position="22"/>
        <end position="273"/>
    </location>
</feature>
<dbReference type="AlphaFoldDB" id="A0A815GBY5"/>
<keyword evidence="1" id="KW-0732">Signal</keyword>